<organism evidence="2 3">
    <name type="scientific">Puccinia graminis f. sp. tritici</name>
    <dbReference type="NCBI Taxonomy" id="56615"/>
    <lineage>
        <taxon>Eukaryota</taxon>
        <taxon>Fungi</taxon>
        <taxon>Dikarya</taxon>
        <taxon>Basidiomycota</taxon>
        <taxon>Pucciniomycotina</taxon>
        <taxon>Pucciniomycetes</taxon>
        <taxon>Pucciniales</taxon>
        <taxon>Pucciniaceae</taxon>
        <taxon>Puccinia</taxon>
    </lineage>
</organism>
<gene>
    <name evidence="2" type="ORF">PGT21_012352</name>
</gene>
<evidence type="ECO:0000313" key="2">
    <source>
        <dbReference type="EMBL" id="KAA1101230.1"/>
    </source>
</evidence>
<sequence>MHKADSSQDYDQPGHYDTIQRGDASQLHYGQLAVAAARSVTQTFQVKLKPHATSAATTTQSMKRQITLHITFTTHHHQPKRKIGINDWPDLMAE</sequence>
<evidence type="ECO:0000313" key="3">
    <source>
        <dbReference type="Proteomes" id="UP000324748"/>
    </source>
</evidence>
<protein>
    <submittedName>
        <fullName evidence="2">Uncharacterized protein</fullName>
    </submittedName>
</protein>
<reference evidence="2 3" key="1">
    <citation type="submission" date="2019-05" db="EMBL/GenBank/DDBJ databases">
        <title>Emergence of the Ug99 lineage of the wheat stem rust pathogen through somatic hybridization.</title>
        <authorList>
            <person name="Li F."/>
            <person name="Upadhyaya N.M."/>
            <person name="Sperschneider J."/>
            <person name="Matny O."/>
            <person name="Nguyen-Phuc H."/>
            <person name="Mago R."/>
            <person name="Raley C."/>
            <person name="Miller M.E."/>
            <person name="Silverstein K.A.T."/>
            <person name="Henningsen E."/>
            <person name="Hirsch C.D."/>
            <person name="Visser B."/>
            <person name="Pretorius Z.A."/>
            <person name="Steffenson B.J."/>
            <person name="Schwessinger B."/>
            <person name="Dodds P.N."/>
            <person name="Figueroa M."/>
        </authorList>
    </citation>
    <scope>NUCLEOTIDE SEQUENCE [LARGE SCALE GENOMIC DNA]</scope>
    <source>
        <strain evidence="2">21-0</strain>
    </source>
</reference>
<proteinExistence type="predicted"/>
<accession>A0A5B0PKY3</accession>
<comment type="caution">
    <text evidence="2">The sequence shown here is derived from an EMBL/GenBank/DDBJ whole genome shotgun (WGS) entry which is preliminary data.</text>
</comment>
<name>A0A5B0PKY3_PUCGR</name>
<dbReference type="OrthoDB" id="10402913at2759"/>
<dbReference type="AlphaFoldDB" id="A0A5B0PKY3"/>
<dbReference type="EMBL" id="VSWC01000053">
    <property type="protein sequence ID" value="KAA1101230.1"/>
    <property type="molecule type" value="Genomic_DNA"/>
</dbReference>
<dbReference type="Proteomes" id="UP000324748">
    <property type="component" value="Unassembled WGS sequence"/>
</dbReference>
<feature type="region of interest" description="Disordered" evidence="1">
    <location>
        <begin position="1"/>
        <end position="22"/>
    </location>
</feature>
<keyword evidence="3" id="KW-1185">Reference proteome</keyword>
<feature type="compositionally biased region" description="Basic and acidic residues" evidence="1">
    <location>
        <begin position="1"/>
        <end position="20"/>
    </location>
</feature>
<evidence type="ECO:0000256" key="1">
    <source>
        <dbReference type="SAM" id="MobiDB-lite"/>
    </source>
</evidence>